<evidence type="ECO:0000313" key="3">
    <source>
        <dbReference type="EMBL" id="MEH0635041.1"/>
    </source>
</evidence>
<name>A0ABU8AN01_9ACTN</name>
<feature type="region of interest" description="Disordered" evidence="1">
    <location>
        <begin position="1"/>
        <end position="28"/>
    </location>
</feature>
<protein>
    <recommendedName>
        <fullName evidence="5">Integral membrane protein</fullName>
    </recommendedName>
</protein>
<evidence type="ECO:0008006" key="5">
    <source>
        <dbReference type="Google" id="ProtNLM"/>
    </source>
</evidence>
<evidence type="ECO:0000256" key="2">
    <source>
        <dbReference type="SAM" id="Phobius"/>
    </source>
</evidence>
<dbReference type="GeneID" id="96271452"/>
<gene>
    <name evidence="3" type="ORF">QBA35_17160</name>
</gene>
<feature type="transmembrane region" description="Helical" evidence="2">
    <location>
        <begin position="39"/>
        <end position="57"/>
    </location>
</feature>
<feature type="compositionally biased region" description="Low complexity" evidence="1">
    <location>
        <begin position="15"/>
        <end position="28"/>
    </location>
</feature>
<feature type="transmembrane region" description="Helical" evidence="2">
    <location>
        <begin position="128"/>
        <end position="147"/>
    </location>
</feature>
<keyword evidence="2" id="KW-0812">Transmembrane</keyword>
<feature type="transmembrane region" description="Helical" evidence="2">
    <location>
        <begin position="69"/>
        <end position="92"/>
    </location>
</feature>
<evidence type="ECO:0000256" key="1">
    <source>
        <dbReference type="SAM" id="MobiDB-lite"/>
    </source>
</evidence>
<dbReference type="EMBL" id="JARULZ010000001">
    <property type="protein sequence ID" value="MEH0635041.1"/>
    <property type="molecule type" value="Genomic_DNA"/>
</dbReference>
<accession>A0ABU8AN01</accession>
<keyword evidence="2" id="KW-1133">Transmembrane helix</keyword>
<proteinExistence type="predicted"/>
<keyword evidence="2" id="KW-0472">Membrane</keyword>
<evidence type="ECO:0000313" key="4">
    <source>
        <dbReference type="Proteomes" id="UP001310290"/>
    </source>
</evidence>
<dbReference type="RefSeq" id="WP_037626870.1">
    <property type="nucleotide sequence ID" value="NZ_JARULZ010000001.1"/>
</dbReference>
<organism evidence="3 4">
    <name type="scientific">Streptomyces bottropensis</name>
    <dbReference type="NCBI Taxonomy" id="42235"/>
    <lineage>
        <taxon>Bacteria</taxon>
        <taxon>Bacillati</taxon>
        <taxon>Actinomycetota</taxon>
        <taxon>Actinomycetes</taxon>
        <taxon>Kitasatosporales</taxon>
        <taxon>Streptomycetaceae</taxon>
        <taxon>Streptomyces</taxon>
    </lineage>
</organism>
<dbReference type="Proteomes" id="UP001310290">
    <property type="component" value="Unassembled WGS sequence"/>
</dbReference>
<keyword evidence="4" id="KW-1185">Reference proteome</keyword>
<reference evidence="3" key="1">
    <citation type="submission" date="2023-04" db="EMBL/GenBank/DDBJ databases">
        <title>Genomic diversity of scab-causing Streptomyces spp. in the province of Quebec, Canada.</title>
        <authorList>
            <person name="Biessy A."/>
            <person name="Cadieux M."/>
            <person name="Ciotola M."/>
            <person name="Filion M."/>
        </authorList>
    </citation>
    <scope>NUCLEOTIDE SEQUENCE</scope>
    <source>
        <strain evidence="3">B21-115</strain>
    </source>
</reference>
<feature type="transmembrane region" description="Helical" evidence="2">
    <location>
        <begin position="99"/>
        <end position="116"/>
    </location>
</feature>
<comment type="caution">
    <text evidence="3">The sequence shown here is derived from an EMBL/GenBank/DDBJ whole genome shotgun (WGS) entry which is preliminary data.</text>
</comment>
<sequence length="158" mass="16827">MAQAAPTPGRPVIPGRPSAAGRPAAPATPDVFSERTHVLANRLVPVVLGLVYGYWAAAMNRDAGPITGWNVLFGLVVAFVFAALHTVVLAVAPRLRRELHAAVWAAFAGCAFGFLYSQASQHSVLRSVGMSLAVAAGFLAVNFYRYYTHEDAGGHRLR</sequence>